<organism evidence="2 3">
    <name type="scientific">Aminipila terrae</name>
    <dbReference type="NCBI Taxonomy" id="2697030"/>
    <lineage>
        <taxon>Bacteria</taxon>
        <taxon>Bacillati</taxon>
        <taxon>Bacillota</taxon>
        <taxon>Clostridia</taxon>
        <taxon>Peptostreptococcales</taxon>
        <taxon>Anaerovoracaceae</taxon>
        <taxon>Aminipila</taxon>
    </lineage>
</organism>
<gene>
    <name evidence="2" type="ORF">Ami3637_01065</name>
</gene>
<keyword evidence="1" id="KW-0812">Transmembrane</keyword>
<proteinExistence type="predicted"/>
<feature type="transmembrane region" description="Helical" evidence="1">
    <location>
        <begin position="223"/>
        <end position="244"/>
    </location>
</feature>
<keyword evidence="1" id="KW-1133">Transmembrane helix</keyword>
<dbReference type="RefSeq" id="WP_162360940.1">
    <property type="nucleotide sequence ID" value="NZ_CP047591.1"/>
</dbReference>
<feature type="transmembrane region" description="Helical" evidence="1">
    <location>
        <begin position="271"/>
        <end position="289"/>
    </location>
</feature>
<dbReference type="AlphaFoldDB" id="A0A6P1MF00"/>
<evidence type="ECO:0000313" key="2">
    <source>
        <dbReference type="EMBL" id="QHI71164.1"/>
    </source>
</evidence>
<feature type="transmembrane region" description="Helical" evidence="1">
    <location>
        <begin position="301"/>
        <end position="319"/>
    </location>
</feature>
<name>A0A6P1MF00_9FIRM</name>
<dbReference type="Proteomes" id="UP000463883">
    <property type="component" value="Chromosome"/>
</dbReference>
<feature type="transmembrane region" description="Helical" evidence="1">
    <location>
        <begin position="99"/>
        <end position="123"/>
    </location>
</feature>
<dbReference type="KEGG" id="amic:Ami3637_01065"/>
<feature type="transmembrane region" description="Helical" evidence="1">
    <location>
        <begin position="6"/>
        <end position="27"/>
    </location>
</feature>
<evidence type="ECO:0008006" key="4">
    <source>
        <dbReference type="Google" id="ProtNLM"/>
    </source>
</evidence>
<evidence type="ECO:0000256" key="1">
    <source>
        <dbReference type="SAM" id="Phobius"/>
    </source>
</evidence>
<evidence type="ECO:0000313" key="3">
    <source>
        <dbReference type="Proteomes" id="UP000463883"/>
    </source>
</evidence>
<sequence>MEIKRFNIIVCFLAFISAILAIVMYFLEKISVIYYAAYMPVEAVAYLLRWLSFSSEAGNIAAWILYTVICLSPAAFALRKKFLKRWNISFHQEQKGEDSPIQLTDVILIALSVYLLFMVYCFINPGTLSKLMTQIQGPDLIDVLPVLKSILAAVAYSLIIGFAVLKVAGGIENKNIWKQSERIIIICTMVYVVMFCFTVPLNLMQKSGNLPSDLGITIIFIKAILKLLPALCFVGIMQSGVMLIHCLKENKYGQEAVKIAGLLAERSRKTVIVSVTCNIIQNVIQLIFWGDILHADILVDIPFLPLILAFAGLLIAEYLKESTLIYDDNQMII</sequence>
<protein>
    <recommendedName>
        <fullName evidence="4">DUF2975 domain-containing protein</fullName>
    </recommendedName>
</protein>
<keyword evidence="1" id="KW-0472">Membrane</keyword>
<accession>A0A6P1MF00</accession>
<reference evidence="2 3" key="1">
    <citation type="submission" date="2020-01" db="EMBL/GenBank/DDBJ databases">
        <title>Genomic analysis of Aminipila sp. CBA3637.</title>
        <authorList>
            <person name="Kim Y.B."/>
            <person name="Roh S.W."/>
        </authorList>
    </citation>
    <scope>NUCLEOTIDE SEQUENCE [LARGE SCALE GENOMIC DNA]</scope>
    <source>
        <strain evidence="2 3">CBA3637</strain>
    </source>
</reference>
<feature type="transmembrane region" description="Helical" evidence="1">
    <location>
        <begin position="183"/>
        <end position="203"/>
    </location>
</feature>
<feature type="transmembrane region" description="Helical" evidence="1">
    <location>
        <begin position="60"/>
        <end position="78"/>
    </location>
</feature>
<feature type="transmembrane region" description="Helical" evidence="1">
    <location>
        <begin position="150"/>
        <end position="171"/>
    </location>
</feature>
<keyword evidence="3" id="KW-1185">Reference proteome</keyword>
<dbReference type="EMBL" id="CP047591">
    <property type="protein sequence ID" value="QHI71164.1"/>
    <property type="molecule type" value="Genomic_DNA"/>
</dbReference>